<evidence type="ECO:0000256" key="4">
    <source>
        <dbReference type="ARBA" id="ARBA00023242"/>
    </source>
</evidence>
<evidence type="ECO:0000256" key="1">
    <source>
        <dbReference type="ARBA" id="ARBA00004123"/>
    </source>
</evidence>
<proteinExistence type="predicted"/>
<dbReference type="PANTHER" id="PTHR48039:SF5">
    <property type="entry name" value="RNA-BINDING PROTEIN 28"/>
    <property type="match status" value="1"/>
</dbReference>
<evidence type="ECO:0000256" key="3">
    <source>
        <dbReference type="ARBA" id="ARBA00022884"/>
    </source>
</evidence>
<reference evidence="8" key="2">
    <citation type="submission" date="2010-05" db="EMBL/GenBank/DDBJ databases">
        <title>The Genome Sequence of Magnaporthe poae strain ATCC 64411.</title>
        <authorList>
            <consortium name="The Broad Institute Genome Sequencing Platform"/>
            <consortium name="Broad Institute Genome Sequencing Center for Infectious Disease"/>
            <person name="Ma L.-J."/>
            <person name="Dead R."/>
            <person name="Young S."/>
            <person name="Zeng Q."/>
            <person name="Koehrsen M."/>
            <person name="Alvarado L."/>
            <person name="Berlin A."/>
            <person name="Chapman S.B."/>
            <person name="Chen Z."/>
            <person name="Freedman E."/>
            <person name="Gellesch M."/>
            <person name="Goldberg J."/>
            <person name="Griggs A."/>
            <person name="Gujja S."/>
            <person name="Heilman E.R."/>
            <person name="Heiman D."/>
            <person name="Hepburn T."/>
            <person name="Howarth C."/>
            <person name="Jen D."/>
            <person name="Larson L."/>
            <person name="Mehta T."/>
            <person name="Neiman D."/>
            <person name="Pearson M."/>
            <person name="Roberts A."/>
            <person name="Saif S."/>
            <person name="Shea T."/>
            <person name="Shenoy N."/>
            <person name="Sisk P."/>
            <person name="Stolte C."/>
            <person name="Sykes S."/>
            <person name="Walk T."/>
            <person name="White J."/>
            <person name="Yandava C."/>
            <person name="Haas B."/>
            <person name="Nusbaum C."/>
            <person name="Birren B."/>
        </authorList>
    </citation>
    <scope>NUCLEOTIDE SEQUENCE</scope>
    <source>
        <strain evidence="8">ATCC 64411</strain>
    </source>
</reference>
<dbReference type="STRING" id="644358.A0A0C4E391"/>
<dbReference type="OrthoDB" id="267048at2759"/>
<dbReference type="GO" id="GO:0003729">
    <property type="term" value="F:mRNA binding"/>
    <property type="evidence" value="ECO:0007669"/>
    <property type="project" value="TreeGrafter"/>
</dbReference>
<gene>
    <name evidence="8" type="ORF">MAPG_06883</name>
</gene>
<feature type="compositionally biased region" description="Low complexity" evidence="6">
    <location>
        <begin position="16"/>
        <end position="33"/>
    </location>
</feature>
<dbReference type="SMART" id="SM00360">
    <property type="entry name" value="RRM"/>
    <property type="match status" value="4"/>
</dbReference>
<feature type="region of interest" description="Disordered" evidence="6">
    <location>
        <begin position="682"/>
        <end position="753"/>
    </location>
</feature>
<evidence type="ECO:0000256" key="6">
    <source>
        <dbReference type="SAM" id="MobiDB-lite"/>
    </source>
</evidence>
<feature type="domain" description="RRM" evidence="7">
    <location>
        <begin position="359"/>
        <end position="460"/>
    </location>
</feature>
<reference evidence="9" key="5">
    <citation type="submission" date="2015-06" db="UniProtKB">
        <authorList>
            <consortium name="EnsemblFungi"/>
        </authorList>
    </citation>
    <scope>IDENTIFICATION</scope>
    <source>
        <strain evidence="9">ATCC 64411</strain>
    </source>
</reference>
<dbReference type="PROSITE" id="PS50102">
    <property type="entry name" value="RRM"/>
    <property type="match status" value="3"/>
</dbReference>
<sequence length="753" mass="83284">MGKSGSQKRRREAEAAQEQAAIPPTDDSPSASNPAPPAKKARVEERRSLFVRSLPASATGESLTEFFSQHFPVKHATVVVDPKTKTSRGYGFVTFTDPDDAIQAKEKLNNELLDGRRLRLDIAEPRHRAATKAGVPLEASKVIQEKRKREEEQAESRKAPKLIIRNLPWSIKSSQQLSALFQGFGKVKFADLPNHKGKLSGFGFVTLRGRKNAETAIEKLNGKIVDGRPIAVDWAVDKSVWEQQQAPEGETPKKKSATKEASKEKNSDDQPMSKSKPKKGADDFDEDEDIRNFLEKNMEALESEDEDEDEDQDENEASDDEDSEEDGEEEGGDDGHDNEDGGAEVDDEKKKQPSSDNSSTLFVRNVPFTTTDEQLKEHFAQFGAVRYARVVMDRATQRPAGKGFVCFFNVEDAESCARNAPRYRPAPTLTKHSVLQDETVDADGKYTLEGRVLQVSKAVSKNEAENLTSAAAAARNAQDKDKRRLFLLSEGQIPASSPVYSLLPASEIQMREASARQRKKMIESNPSLHLSLTRLAIRNIPRNMTAKDLKALAREAVVGFAKDVKEGKRAPLSKEESRRGGQADKDGEHSRKLKKKGVVLQAKIVFESKDGSKIAEAKSADGGARSRGYGFIEYSSHRWALMGARWLNGHSVNGATGKKATRLIVEFAIENANVVARRNATHERFKGQGPPTQNKPRAATDSKADSKEEQESPEAGEGGKATKSAEKKLAMRQQIIGRKRMMRKKKAVMRRGK</sequence>
<evidence type="ECO:0000259" key="7">
    <source>
        <dbReference type="PROSITE" id="PS50102"/>
    </source>
</evidence>
<keyword evidence="2" id="KW-0677">Repeat</keyword>
<feature type="compositionally biased region" description="Basic and acidic residues" evidence="6">
    <location>
        <begin position="567"/>
        <end position="590"/>
    </location>
</feature>
<dbReference type="Pfam" id="PF00076">
    <property type="entry name" value="RRM_1"/>
    <property type="match status" value="3"/>
</dbReference>
<feature type="domain" description="RRM" evidence="7">
    <location>
        <begin position="160"/>
        <end position="237"/>
    </location>
</feature>
<dbReference type="FunFam" id="3.30.70.330:FF:000406">
    <property type="entry name" value="Related to Nucleolar protein NOP4"/>
    <property type="match status" value="1"/>
</dbReference>
<keyword evidence="4" id="KW-0539">Nucleus</keyword>
<dbReference type="GO" id="GO:0005730">
    <property type="term" value="C:nucleolus"/>
    <property type="evidence" value="ECO:0007669"/>
    <property type="project" value="TreeGrafter"/>
</dbReference>
<dbReference type="InterPro" id="IPR000504">
    <property type="entry name" value="RRM_dom"/>
</dbReference>
<evidence type="ECO:0000256" key="5">
    <source>
        <dbReference type="PROSITE-ProRule" id="PRU00176"/>
    </source>
</evidence>
<evidence type="ECO:0000256" key="2">
    <source>
        <dbReference type="ARBA" id="ARBA00022737"/>
    </source>
</evidence>
<dbReference type="OMA" id="FTHRHAL"/>
<dbReference type="InterPro" id="IPR035979">
    <property type="entry name" value="RBD_domain_sf"/>
</dbReference>
<dbReference type="Proteomes" id="UP000011715">
    <property type="component" value="Unassembled WGS sequence"/>
</dbReference>
<feature type="compositionally biased region" description="Basic and acidic residues" evidence="6">
    <location>
        <begin position="250"/>
        <end position="268"/>
    </location>
</feature>
<dbReference type="PANTHER" id="PTHR48039">
    <property type="entry name" value="RNA-BINDING MOTIF PROTEIN 14B"/>
    <property type="match status" value="1"/>
</dbReference>
<dbReference type="Gene3D" id="3.30.70.330">
    <property type="match status" value="4"/>
</dbReference>
<keyword evidence="10" id="KW-1185">Reference proteome</keyword>
<protein>
    <submittedName>
        <fullName evidence="8">Nucleolar protein 4</fullName>
    </submittedName>
</protein>
<keyword evidence="3 5" id="KW-0694">RNA-binding</keyword>
<dbReference type="InterPro" id="IPR034808">
    <property type="entry name" value="Nop4p_RRM3"/>
</dbReference>
<accession>A0A0C4E391</accession>
<evidence type="ECO:0000313" key="8">
    <source>
        <dbReference type="EMBL" id="KLU87893.1"/>
    </source>
</evidence>
<dbReference type="EnsemblFungi" id="MAPG_06883T0">
    <property type="protein sequence ID" value="MAPG_06883T0"/>
    <property type="gene ID" value="MAPG_06883"/>
</dbReference>
<name>A0A0C4E391_MAGP6</name>
<feature type="region of interest" description="Disordered" evidence="6">
    <location>
        <begin position="301"/>
        <end position="363"/>
    </location>
</feature>
<feature type="domain" description="RRM" evidence="7">
    <location>
        <begin position="47"/>
        <end position="125"/>
    </location>
</feature>
<feature type="compositionally biased region" description="Basic and acidic residues" evidence="6">
    <location>
        <begin position="698"/>
        <end position="710"/>
    </location>
</feature>
<feature type="compositionally biased region" description="Basic residues" evidence="6">
    <location>
        <begin position="737"/>
        <end position="753"/>
    </location>
</feature>
<dbReference type="VEuPathDB" id="FungiDB:MAPG_06883"/>
<feature type="compositionally biased region" description="Polar residues" evidence="6">
    <location>
        <begin position="354"/>
        <end position="363"/>
    </location>
</feature>
<evidence type="ECO:0000313" key="10">
    <source>
        <dbReference type="Proteomes" id="UP000011715"/>
    </source>
</evidence>
<dbReference type="EMBL" id="GL876970">
    <property type="protein sequence ID" value="KLU87893.1"/>
    <property type="molecule type" value="Genomic_DNA"/>
</dbReference>
<reference evidence="10" key="1">
    <citation type="submission" date="2010-05" db="EMBL/GenBank/DDBJ databases">
        <title>The genome sequence of Magnaporthe poae strain ATCC 64411.</title>
        <authorList>
            <person name="Ma L.-J."/>
            <person name="Dead R."/>
            <person name="Young S."/>
            <person name="Zeng Q."/>
            <person name="Koehrsen M."/>
            <person name="Alvarado L."/>
            <person name="Berlin A."/>
            <person name="Chapman S.B."/>
            <person name="Chen Z."/>
            <person name="Freedman E."/>
            <person name="Gellesch M."/>
            <person name="Goldberg J."/>
            <person name="Griggs A."/>
            <person name="Gujja S."/>
            <person name="Heilman E.R."/>
            <person name="Heiman D."/>
            <person name="Hepburn T."/>
            <person name="Howarth C."/>
            <person name="Jen D."/>
            <person name="Larson L."/>
            <person name="Mehta T."/>
            <person name="Neiman D."/>
            <person name="Pearson M."/>
            <person name="Roberts A."/>
            <person name="Saif S."/>
            <person name="Shea T."/>
            <person name="Shenoy N."/>
            <person name="Sisk P."/>
            <person name="Stolte C."/>
            <person name="Sykes S."/>
            <person name="Walk T."/>
            <person name="White J."/>
            <person name="Yandava C."/>
            <person name="Haas B."/>
            <person name="Nusbaum C."/>
            <person name="Birren B."/>
        </authorList>
    </citation>
    <scope>NUCLEOTIDE SEQUENCE [LARGE SCALE GENOMIC DNA]</scope>
    <source>
        <strain evidence="10">ATCC 64411 / 73-15</strain>
    </source>
</reference>
<feature type="region of interest" description="Disordered" evidence="6">
    <location>
        <begin position="567"/>
        <end position="594"/>
    </location>
</feature>
<dbReference type="InterPro" id="IPR051945">
    <property type="entry name" value="RRM_MRD1_RNA_proc_ribogen"/>
</dbReference>
<dbReference type="SUPFAM" id="SSF54928">
    <property type="entry name" value="RNA-binding domain, RBD"/>
    <property type="match status" value="3"/>
</dbReference>
<reference evidence="8" key="3">
    <citation type="submission" date="2011-03" db="EMBL/GenBank/DDBJ databases">
        <title>Annotation of Magnaporthe poae ATCC 64411.</title>
        <authorList>
            <person name="Ma L.-J."/>
            <person name="Dead R."/>
            <person name="Young S.K."/>
            <person name="Zeng Q."/>
            <person name="Gargeya S."/>
            <person name="Fitzgerald M."/>
            <person name="Haas B."/>
            <person name="Abouelleil A."/>
            <person name="Alvarado L."/>
            <person name="Arachchi H.M."/>
            <person name="Berlin A."/>
            <person name="Brown A."/>
            <person name="Chapman S.B."/>
            <person name="Chen Z."/>
            <person name="Dunbar C."/>
            <person name="Freedman E."/>
            <person name="Gearin G."/>
            <person name="Gellesch M."/>
            <person name="Goldberg J."/>
            <person name="Griggs A."/>
            <person name="Gujja S."/>
            <person name="Heiman D."/>
            <person name="Howarth C."/>
            <person name="Larson L."/>
            <person name="Lui A."/>
            <person name="MacDonald P.J.P."/>
            <person name="Mehta T."/>
            <person name="Montmayeur A."/>
            <person name="Murphy C."/>
            <person name="Neiman D."/>
            <person name="Pearson M."/>
            <person name="Priest M."/>
            <person name="Roberts A."/>
            <person name="Saif S."/>
            <person name="Shea T."/>
            <person name="Shenoy N."/>
            <person name="Sisk P."/>
            <person name="Stolte C."/>
            <person name="Sykes S."/>
            <person name="Yandava C."/>
            <person name="Wortman J."/>
            <person name="Nusbaum C."/>
            <person name="Birren B."/>
        </authorList>
    </citation>
    <scope>NUCLEOTIDE SEQUENCE</scope>
    <source>
        <strain evidence="8">ATCC 64411</strain>
    </source>
</reference>
<dbReference type="AlphaFoldDB" id="A0A0C4E391"/>
<dbReference type="CDD" id="cd12676">
    <property type="entry name" value="RRM3_Nop4p"/>
    <property type="match status" value="1"/>
</dbReference>
<comment type="subcellular location">
    <subcellularLocation>
        <location evidence="1">Nucleus</location>
    </subcellularLocation>
</comment>
<dbReference type="EMBL" id="ADBL01001654">
    <property type="status" value="NOT_ANNOTATED_CDS"/>
    <property type="molecule type" value="Genomic_DNA"/>
</dbReference>
<feature type="region of interest" description="Disordered" evidence="6">
    <location>
        <begin position="242"/>
        <end position="286"/>
    </location>
</feature>
<feature type="region of interest" description="Disordered" evidence="6">
    <location>
        <begin position="1"/>
        <end position="46"/>
    </location>
</feature>
<evidence type="ECO:0000313" key="9">
    <source>
        <dbReference type="EnsemblFungi" id="MAPG_06883T0"/>
    </source>
</evidence>
<feature type="compositionally biased region" description="Basic residues" evidence="6">
    <location>
        <begin position="1"/>
        <end position="10"/>
    </location>
</feature>
<feature type="compositionally biased region" description="Acidic residues" evidence="6">
    <location>
        <begin position="301"/>
        <end position="332"/>
    </location>
</feature>
<dbReference type="eggNOG" id="KOG0127">
    <property type="taxonomic scope" value="Eukaryota"/>
</dbReference>
<organism evidence="9 10">
    <name type="scientific">Magnaporthiopsis poae (strain ATCC 64411 / 73-15)</name>
    <name type="common">Kentucky bluegrass fungus</name>
    <name type="synonym">Magnaporthe poae</name>
    <dbReference type="NCBI Taxonomy" id="644358"/>
    <lineage>
        <taxon>Eukaryota</taxon>
        <taxon>Fungi</taxon>
        <taxon>Dikarya</taxon>
        <taxon>Ascomycota</taxon>
        <taxon>Pezizomycotina</taxon>
        <taxon>Sordariomycetes</taxon>
        <taxon>Sordariomycetidae</taxon>
        <taxon>Magnaporthales</taxon>
        <taxon>Magnaporthaceae</taxon>
        <taxon>Magnaporthiopsis</taxon>
    </lineage>
</organism>
<dbReference type="InterPro" id="IPR012677">
    <property type="entry name" value="Nucleotide-bd_a/b_plait_sf"/>
</dbReference>
<reference evidence="9" key="4">
    <citation type="journal article" date="2015" name="G3 (Bethesda)">
        <title>Genome sequences of three phytopathogenic species of the Magnaporthaceae family of fungi.</title>
        <authorList>
            <person name="Okagaki L.H."/>
            <person name="Nunes C.C."/>
            <person name="Sailsbery J."/>
            <person name="Clay B."/>
            <person name="Brown D."/>
            <person name="John T."/>
            <person name="Oh Y."/>
            <person name="Young N."/>
            <person name="Fitzgerald M."/>
            <person name="Haas B.J."/>
            <person name="Zeng Q."/>
            <person name="Young S."/>
            <person name="Adiconis X."/>
            <person name="Fan L."/>
            <person name="Levin J.Z."/>
            <person name="Mitchell T.K."/>
            <person name="Okubara P.A."/>
            <person name="Farman M.L."/>
            <person name="Kohn L.M."/>
            <person name="Birren B."/>
            <person name="Ma L.-J."/>
            <person name="Dean R.A."/>
        </authorList>
    </citation>
    <scope>NUCLEOTIDE SEQUENCE</scope>
    <source>
        <strain evidence="9">ATCC 64411 / 73-15</strain>
    </source>
</reference>